<evidence type="ECO:0000259" key="7">
    <source>
        <dbReference type="PROSITE" id="PS50064"/>
    </source>
</evidence>
<dbReference type="GO" id="GO:0008270">
    <property type="term" value="F:zinc ion binding"/>
    <property type="evidence" value="ECO:0007669"/>
    <property type="project" value="UniProtKB-KW"/>
</dbReference>
<dbReference type="GO" id="GO:0005634">
    <property type="term" value="C:nucleus"/>
    <property type="evidence" value="ECO:0007669"/>
    <property type="project" value="UniProtKB-SubCell"/>
</dbReference>
<keyword evidence="5" id="KW-0539">Nucleus</keyword>
<dbReference type="Pfam" id="PF00645">
    <property type="entry name" value="zf-PARP"/>
    <property type="match status" value="1"/>
</dbReference>
<protein>
    <recommendedName>
        <fullName evidence="7">PARP-type domain-containing protein</fullName>
    </recommendedName>
</protein>
<dbReference type="InterPro" id="IPR036957">
    <property type="entry name" value="Znf_PARP_sf"/>
</dbReference>
<evidence type="ECO:0000256" key="1">
    <source>
        <dbReference type="ARBA" id="ARBA00004123"/>
    </source>
</evidence>
<feature type="domain" description="PARP-type" evidence="7">
    <location>
        <begin position="50"/>
        <end position="135"/>
    </location>
</feature>
<evidence type="ECO:0000256" key="4">
    <source>
        <dbReference type="ARBA" id="ARBA00022833"/>
    </source>
</evidence>
<reference evidence="8" key="1">
    <citation type="submission" date="2021-01" db="EMBL/GenBank/DDBJ databases">
        <authorList>
            <person name="Corre E."/>
            <person name="Pelletier E."/>
            <person name="Niang G."/>
            <person name="Scheremetjew M."/>
            <person name="Finn R."/>
            <person name="Kale V."/>
            <person name="Holt S."/>
            <person name="Cochrane G."/>
            <person name="Meng A."/>
            <person name="Brown T."/>
            <person name="Cohen L."/>
        </authorList>
    </citation>
    <scope>NUCLEOTIDE SEQUENCE</scope>
    <source>
        <strain evidence="8">CCMP 410</strain>
    </source>
</reference>
<evidence type="ECO:0000256" key="5">
    <source>
        <dbReference type="ARBA" id="ARBA00023242"/>
    </source>
</evidence>
<gene>
    <name evidence="8" type="ORF">GOCE00092_LOCUS12064</name>
</gene>
<sequence>MADTDVDPSTLLPRDATGRYLHLKLKRFPSVKDLSMPFAKKTWKEIPHHAEAEVSPSKRSKCRWCHETIQKGDLRMRLWLQCHKGCKMSAYFHGDSCIWEYPETAKLEKVDEIVGWKKLPEKQRKVIKEKFEEMRELSISSPDLESKASKASKPSPEKRAPENGIDAQRKRRKKA</sequence>
<organism evidence="8">
    <name type="scientific">Grammatophora oceanica</name>
    <dbReference type="NCBI Taxonomy" id="210454"/>
    <lineage>
        <taxon>Eukaryota</taxon>
        <taxon>Sar</taxon>
        <taxon>Stramenopiles</taxon>
        <taxon>Ochrophyta</taxon>
        <taxon>Bacillariophyta</taxon>
        <taxon>Fragilariophyceae</taxon>
        <taxon>Fragilariophycidae</taxon>
        <taxon>Rhabdonematales</taxon>
        <taxon>Grammatophoraceae</taxon>
        <taxon>Grammatophora</taxon>
    </lineage>
</organism>
<evidence type="ECO:0000256" key="6">
    <source>
        <dbReference type="SAM" id="MobiDB-lite"/>
    </source>
</evidence>
<dbReference type="EMBL" id="HBGK01023321">
    <property type="protein sequence ID" value="CAD9283152.1"/>
    <property type="molecule type" value="Transcribed_RNA"/>
</dbReference>
<dbReference type="PROSITE" id="PS50064">
    <property type="entry name" value="ZF_PARP_2"/>
    <property type="match status" value="1"/>
</dbReference>
<name>A0A7S1UZF2_9STRA</name>
<evidence type="ECO:0000256" key="2">
    <source>
        <dbReference type="ARBA" id="ARBA00022723"/>
    </source>
</evidence>
<evidence type="ECO:0000256" key="3">
    <source>
        <dbReference type="ARBA" id="ARBA00022771"/>
    </source>
</evidence>
<feature type="region of interest" description="Disordered" evidence="6">
    <location>
        <begin position="135"/>
        <end position="175"/>
    </location>
</feature>
<accession>A0A7S1UZF2</accession>
<dbReference type="GO" id="GO:0003677">
    <property type="term" value="F:DNA binding"/>
    <property type="evidence" value="ECO:0007669"/>
    <property type="project" value="InterPro"/>
</dbReference>
<dbReference type="SUPFAM" id="SSF57716">
    <property type="entry name" value="Glucocorticoid receptor-like (DNA-binding domain)"/>
    <property type="match status" value="1"/>
</dbReference>
<dbReference type="AlphaFoldDB" id="A0A7S1UZF2"/>
<comment type="subcellular location">
    <subcellularLocation>
        <location evidence="1">Nucleus</location>
    </subcellularLocation>
</comment>
<dbReference type="SMART" id="SM01336">
    <property type="entry name" value="zf-PARP"/>
    <property type="match status" value="1"/>
</dbReference>
<proteinExistence type="predicted"/>
<keyword evidence="3" id="KW-0863">Zinc-finger</keyword>
<evidence type="ECO:0000313" key="8">
    <source>
        <dbReference type="EMBL" id="CAD9283152.1"/>
    </source>
</evidence>
<keyword evidence="2" id="KW-0479">Metal-binding</keyword>
<dbReference type="InterPro" id="IPR001510">
    <property type="entry name" value="Znf_PARP"/>
</dbReference>
<dbReference type="Gene3D" id="3.30.1740.10">
    <property type="entry name" value="Zinc finger, PARP-type"/>
    <property type="match status" value="1"/>
</dbReference>
<keyword evidence="4" id="KW-0862">Zinc</keyword>